<dbReference type="GO" id="GO:0008955">
    <property type="term" value="F:peptidoglycan glycosyltransferase activity"/>
    <property type="evidence" value="ECO:0007669"/>
    <property type="project" value="UniProtKB-EC"/>
</dbReference>
<protein>
    <recommendedName>
        <fullName evidence="12">Probable peptidoglycan glycosyltransferase FtsW</fullName>
        <ecNumber evidence="14">2.4.99.28</ecNumber>
    </recommendedName>
    <alternativeName>
        <fullName evidence="13">Cell division protein FtsW</fullName>
    </alternativeName>
    <alternativeName>
        <fullName evidence="10">Cell wall polymerase</fullName>
    </alternativeName>
    <alternativeName>
        <fullName evidence="9">Peptidoglycan polymerase</fullName>
    </alternativeName>
</protein>
<gene>
    <name evidence="17" type="ORF">EL17_05350</name>
</gene>
<dbReference type="EMBL" id="JMIH01000014">
    <property type="protein sequence ID" value="KEO75098.1"/>
    <property type="molecule type" value="Genomic_DNA"/>
</dbReference>
<evidence type="ECO:0000256" key="11">
    <source>
        <dbReference type="ARBA" id="ARBA00038053"/>
    </source>
</evidence>
<comment type="caution">
    <text evidence="17">The sequence shown here is derived from an EMBL/GenBank/DDBJ whole genome shotgun (WGS) entry which is preliminary data.</text>
</comment>
<dbReference type="Proteomes" id="UP000027821">
    <property type="component" value="Unassembled WGS sequence"/>
</dbReference>
<comment type="subcellular location">
    <subcellularLocation>
        <location evidence="1">Membrane</location>
        <topology evidence="1">Multi-pass membrane protein</topology>
    </subcellularLocation>
</comment>
<evidence type="ECO:0000256" key="5">
    <source>
        <dbReference type="ARBA" id="ARBA00022960"/>
    </source>
</evidence>
<keyword evidence="5" id="KW-0133">Cell shape</keyword>
<dbReference type="GO" id="GO:0032153">
    <property type="term" value="C:cell division site"/>
    <property type="evidence" value="ECO:0007669"/>
    <property type="project" value="TreeGrafter"/>
</dbReference>
<dbReference type="RefSeq" id="WP_035071644.1">
    <property type="nucleotide sequence ID" value="NZ_JMIH01000014.1"/>
</dbReference>
<comment type="similarity">
    <text evidence="11">Belongs to the SEDS family. FtsW subfamily.</text>
</comment>
<dbReference type="InterPro" id="IPR001182">
    <property type="entry name" value="FtsW/RodA"/>
</dbReference>
<evidence type="ECO:0000256" key="9">
    <source>
        <dbReference type="ARBA" id="ARBA00032370"/>
    </source>
</evidence>
<dbReference type="STRING" id="1048983.EL17_05350"/>
<feature type="transmembrane region" description="Helical" evidence="16">
    <location>
        <begin position="343"/>
        <end position="364"/>
    </location>
</feature>
<evidence type="ECO:0000256" key="10">
    <source>
        <dbReference type="ARBA" id="ARBA00033270"/>
    </source>
</evidence>
<evidence type="ECO:0000256" key="1">
    <source>
        <dbReference type="ARBA" id="ARBA00004141"/>
    </source>
</evidence>
<comment type="catalytic activity">
    <reaction evidence="15">
        <text>[GlcNAc-(1-&gt;4)-Mur2Ac(oyl-L-Ala-gamma-D-Glu-L-Lys-D-Ala-D-Ala)](n)-di-trans,octa-cis-undecaprenyl diphosphate + beta-D-GlcNAc-(1-&gt;4)-Mur2Ac(oyl-L-Ala-gamma-D-Glu-L-Lys-D-Ala-D-Ala)-di-trans,octa-cis-undecaprenyl diphosphate = [GlcNAc-(1-&gt;4)-Mur2Ac(oyl-L-Ala-gamma-D-Glu-L-Lys-D-Ala-D-Ala)](n+1)-di-trans,octa-cis-undecaprenyl diphosphate + di-trans,octa-cis-undecaprenyl diphosphate + H(+)</text>
        <dbReference type="Rhea" id="RHEA:23708"/>
        <dbReference type="Rhea" id="RHEA-COMP:9602"/>
        <dbReference type="Rhea" id="RHEA-COMP:9603"/>
        <dbReference type="ChEBI" id="CHEBI:15378"/>
        <dbReference type="ChEBI" id="CHEBI:58405"/>
        <dbReference type="ChEBI" id="CHEBI:60033"/>
        <dbReference type="ChEBI" id="CHEBI:78435"/>
        <dbReference type="EC" id="2.4.99.28"/>
    </reaction>
</comment>
<dbReference type="GO" id="GO:0015648">
    <property type="term" value="F:lipid-linked peptidoglycan transporter activity"/>
    <property type="evidence" value="ECO:0007669"/>
    <property type="project" value="TreeGrafter"/>
</dbReference>
<proteinExistence type="inferred from homology"/>
<reference evidence="17 18" key="1">
    <citation type="submission" date="2014-04" db="EMBL/GenBank/DDBJ databases">
        <title>Characterization and application of a salt tolerant electro-active bacterium.</title>
        <authorList>
            <person name="Yang L."/>
            <person name="Wei S."/>
            <person name="Tay Q.X.M."/>
        </authorList>
    </citation>
    <scope>NUCLEOTIDE SEQUENCE [LARGE SCALE GENOMIC DNA]</scope>
    <source>
        <strain evidence="17 18">LY1</strain>
    </source>
</reference>
<evidence type="ECO:0000256" key="13">
    <source>
        <dbReference type="ARBA" id="ARBA00041418"/>
    </source>
</evidence>
<evidence type="ECO:0000256" key="16">
    <source>
        <dbReference type="SAM" id="Phobius"/>
    </source>
</evidence>
<dbReference type="GO" id="GO:0009252">
    <property type="term" value="P:peptidoglycan biosynthetic process"/>
    <property type="evidence" value="ECO:0007669"/>
    <property type="project" value="UniProtKB-KW"/>
</dbReference>
<feature type="transmembrane region" description="Helical" evidence="16">
    <location>
        <begin position="306"/>
        <end position="331"/>
    </location>
</feature>
<feature type="transmembrane region" description="Helical" evidence="16">
    <location>
        <begin position="193"/>
        <end position="211"/>
    </location>
</feature>
<dbReference type="Pfam" id="PF01098">
    <property type="entry name" value="FTSW_RODA_SPOVE"/>
    <property type="match status" value="1"/>
</dbReference>
<keyword evidence="18" id="KW-1185">Reference proteome</keyword>
<feature type="transmembrane region" description="Helical" evidence="16">
    <location>
        <begin position="268"/>
        <end position="294"/>
    </location>
</feature>
<dbReference type="GO" id="GO:0008360">
    <property type="term" value="P:regulation of cell shape"/>
    <property type="evidence" value="ECO:0007669"/>
    <property type="project" value="UniProtKB-KW"/>
</dbReference>
<evidence type="ECO:0000256" key="8">
    <source>
        <dbReference type="ARBA" id="ARBA00023136"/>
    </source>
</evidence>
<evidence type="ECO:0000313" key="18">
    <source>
        <dbReference type="Proteomes" id="UP000027821"/>
    </source>
</evidence>
<evidence type="ECO:0000256" key="12">
    <source>
        <dbReference type="ARBA" id="ARBA00041185"/>
    </source>
</evidence>
<dbReference type="PANTHER" id="PTHR30474:SF2">
    <property type="entry name" value="PEPTIDOGLYCAN GLYCOSYLTRANSFERASE FTSW-RELATED"/>
    <property type="match status" value="1"/>
</dbReference>
<dbReference type="GO" id="GO:0005886">
    <property type="term" value="C:plasma membrane"/>
    <property type="evidence" value="ECO:0007669"/>
    <property type="project" value="TreeGrafter"/>
</dbReference>
<keyword evidence="2" id="KW-0328">Glycosyltransferase</keyword>
<feature type="transmembrane region" description="Helical" evidence="16">
    <location>
        <begin position="17"/>
        <end position="40"/>
    </location>
</feature>
<keyword evidence="3" id="KW-0808">Transferase</keyword>
<dbReference type="AlphaFoldDB" id="A0A074L5M4"/>
<keyword evidence="7 16" id="KW-1133">Transmembrane helix</keyword>
<organism evidence="17 18">
    <name type="scientific">Anditalea andensis</name>
    <dbReference type="NCBI Taxonomy" id="1048983"/>
    <lineage>
        <taxon>Bacteria</taxon>
        <taxon>Pseudomonadati</taxon>
        <taxon>Bacteroidota</taxon>
        <taxon>Cytophagia</taxon>
        <taxon>Cytophagales</taxon>
        <taxon>Cytophagaceae</taxon>
        <taxon>Anditalea</taxon>
    </lineage>
</organism>
<evidence type="ECO:0000256" key="7">
    <source>
        <dbReference type="ARBA" id="ARBA00022989"/>
    </source>
</evidence>
<evidence type="ECO:0000256" key="6">
    <source>
        <dbReference type="ARBA" id="ARBA00022984"/>
    </source>
</evidence>
<evidence type="ECO:0000256" key="2">
    <source>
        <dbReference type="ARBA" id="ARBA00022676"/>
    </source>
</evidence>
<accession>A0A074L5M4</accession>
<dbReference type="GO" id="GO:0051301">
    <property type="term" value="P:cell division"/>
    <property type="evidence" value="ECO:0007669"/>
    <property type="project" value="UniProtKB-KW"/>
</dbReference>
<keyword evidence="17" id="KW-0132">Cell division</keyword>
<dbReference type="OrthoDB" id="9812661at2"/>
<sequence>MVKLKEWIDNNLKGDPIIWGIVILLSILSILVVYSATGTLAYKKMGGNTETYLIKHSSLILLSLAVMWAAHKVQYKYYAKLSLVALWISVPLLAITYLFGSNVNEASRWLTIPLINQAFQPSDLAKLALIAAVAGMLAKRQKNIKDFQNTFLPVIIWIGIICMLIAMANMSTAVLLLSTCLLLMFIGRVPMKFIMMVCLIGSLALTSAIFLGQRGSTFFSRIENFISGEEVPYQAEQSYIAIANGGVVGLGPGNSEQRNRLPHPYSDFIFAIIIEEYGLIGGATVLFLYLALLYRGMRVVAISNRPFGGLLSAGLSFALVLQAMVNMAVAVGIGPITGLPLPLLSMGGTSLLFTGISLGIILSVSRGDHEDAFPVEGNAPRKLAKVA</sequence>
<evidence type="ECO:0000256" key="14">
    <source>
        <dbReference type="ARBA" id="ARBA00044770"/>
    </source>
</evidence>
<evidence type="ECO:0000313" key="17">
    <source>
        <dbReference type="EMBL" id="KEO75098.1"/>
    </source>
</evidence>
<dbReference type="EC" id="2.4.99.28" evidence="14"/>
<dbReference type="eggNOG" id="COG0772">
    <property type="taxonomic scope" value="Bacteria"/>
</dbReference>
<evidence type="ECO:0000256" key="15">
    <source>
        <dbReference type="ARBA" id="ARBA00049902"/>
    </source>
</evidence>
<feature type="transmembrane region" description="Helical" evidence="16">
    <location>
        <begin position="52"/>
        <end position="71"/>
    </location>
</feature>
<feature type="transmembrane region" description="Helical" evidence="16">
    <location>
        <begin position="77"/>
        <end position="100"/>
    </location>
</feature>
<dbReference type="PANTHER" id="PTHR30474">
    <property type="entry name" value="CELL CYCLE PROTEIN"/>
    <property type="match status" value="1"/>
</dbReference>
<keyword evidence="4 16" id="KW-0812">Transmembrane</keyword>
<evidence type="ECO:0000256" key="3">
    <source>
        <dbReference type="ARBA" id="ARBA00022679"/>
    </source>
</evidence>
<name>A0A074L5M4_9BACT</name>
<feature type="transmembrane region" description="Helical" evidence="16">
    <location>
        <begin position="154"/>
        <end position="186"/>
    </location>
</feature>
<keyword evidence="17" id="KW-0131">Cell cycle</keyword>
<keyword evidence="8 16" id="KW-0472">Membrane</keyword>
<keyword evidence="6" id="KW-0573">Peptidoglycan synthesis</keyword>
<evidence type="ECO:0000256" key="4">
    <source>
        <dbReference type="ARBA" id="ARBA00022692"/>
    </source>
</evidence>